<dbReference type="STRING" id="252305.OB2597_00165"/>
<evidence type="ECO:0000313" key="2">
    <source>
        <dbReference type="EMBL" id="EAQ01784.1"/>
    </source>
</evidence>
<dbReference type="PANTHER" id="PTHR34818:SF1">
    <property type="entry name" value="PROTEIN BLI-3"/>
    <property type="match status" value="1"/>
</dbReference>
<dbReference type="EMBL" id="AAMO01000010">
    <property type="protein sequence ID" value="EAQ01784.1"/>
    <property type="molecule type" value="Genomic_DNA"/>
</dbReference>
<sequence>MSGPCQEDIMKDHANSLNEIFWNRIDDARAVMLEVGGRSLPMAPYADKAEGVIWFITSEGTDAHEAATSAGRIRLIVGDSGAKLYGDVEGSLTVADNPDKLNELWSPMAAAWFEDGREDEDVRLLAFRPTSGEIWATDGAAGFLYEIAKANMTDETPDAGDHGRVSF</sequence>
<dbReference type="InterPro" id="IPR038725">
    <property type="entry name" value="YdaG_split_barrel_FMN-bd"/>
</dbReference>
<protein>
    <recommendedName>
        <fullName evidence="1">General stress protein FMN-binding split barrel domain-containing protein</fullName>
    </recommendedName>
</protein>
<name>A3U1K3_PSEBH</name>
<dbReference type="Gene3D" id="2.30.110.10">
    <property type="entry name" value="Electron Transport, Fmn-binding Protein, Chain A"/>
    <property type="match status" value="1"/>
</dbReference>
<evidence type="ECO:0000259" key="1">
    <source>
        <dbReference type="Pfam" id="PF16242"/>
    </source>
</evidence>
<evidence type="ECO:0000313" key="3">
    <source>
        <dbReference type="Proteomes" id="UP000004318"/>
    </source>
</evidence>
<dbReference type="Proteomes" id="UP000004318">
    <property type="component" value="Unassembled WGS sequence"/>
</dbReference>
<gene>
    <name evidence="2" type="ORF">OB2597_00165</name>
</gene>
<dbReference type="InterPro" id="IPR012349">
    <property type="entry name" value="Split_barrel_FMN-bd"/>
</dbReference>
<dbReference type="HOGENOM" id="CLU_091428_2_1_5"/>
<organism evidence="2 3">
    <name type="scientific">Pseudooceanicola batsensis (strain ATCC BAA-863 / DSM 15984 / KCTC 12145 / HTCC2597)</name>
    <name type="common">Oceanicola batsensis</name>
    <dbReference type="NCBI Taxonomy" id="252305"/>
    <lineage>
        <taxon>Bacteria</taxon>
        <taxon>Pseudomonadati</taxon>
        <taxon>Pseudomonadota</taxon>
        <taxon>Alphaproteobacteria</taxon>
        <taxon>Rhodobacterales</taxon>
        <taxon>Paracoccaceae</taxon>
        <taxon>Pseudooceanicola</taxon>
    </lineage>
</organism>
<dbReference type="SUPFAM" id="SSF50475">
    <property type="entry name" value="FMN-binding split barrel"/>
    <property type="match status" value="1"/>
</dbReference>
<proteinExistence type="predicted"/>
<dbReference type="eggNOG" id="COG3871">
    <property type="taxonomic scope" value="Bacteria"/>
</dbReference>
<comment type="caution">
    <text evidence="2">The sequence shown here is derived from an EMBL/GenBank/DDBJ whole genome shotgun (WGS) entry which is preliminary data.</text>
</comment>
<dbReference type="Pfam" id="PF16242">
    <property type="entry name" value="Pyrid_ox_like"/>
    <property type="match status" value="1"/>
</dbReference>
<dbReference type="PANTHER" id="PTHR34818">
    <property type="entry name" value="PROTEIN BLI-3"/>
    <property type="match status" value="1"/>
</dbReference>
<keyword evidence="3" id="KW-1185">Reference proteome</keyword>
<dbReference type="InterPro" id="IPR052917">
    <property type="entry name" value="Stress-Dev_Protein"/>
</dbReference>
<accession>A3U1K3</accession>
<dbReference type="AlphaFoldDB" id="A3U1K3"/>
<feature type="domain" description="General stress protein FMN-binding split barrel" evidence="1">
    <location>
        <begin position="21"/>
        <end position="158"/>
    </location>
</feature>
<reference evidence="2 3" key="1">
    <citation type="journal article" date="2010" name="J. Bacteriol.">
        <title>Genome sequences of Oceanicola granulosus HTCC2516(T) and Oceanicola batsensis HTCC2597(TDelta).</title>
        <authorList>
            <person name="Thrash J.C."/>
            <person name="Cho J.C."/>
            <person name="Vergin K.L."/>
            <person name="Giovannoni S.J."/>
        </authorList>
    </citation>
    <scope>NUCLEOTIDE SEQUENCE [LARGE SCALE GENOMIC DNA]</scope>
    <source>
        <strain evidence="3">ATCC BAA-863 / DSM 15984 / KCTC 12145 / HTCC2597</strain>
    </source>
</reference>